<dbReference type="InterPro" id="IPR002347">
    <property type="entry name" value="SDR_fam"/>
</dbReference>
<gene>
    <name evidence="4" type="ORF">Rsub_09507</name>
</gene>
<evidence type="ECO:0000313" key="4">
    <source>
        <dbReference type="EMBL" id="GBF97034.1"/>
    </source>
</evidence>
<evidence type="ECO:0000313" key="5">
    <source>
        <dbReference type="Proteomes" id="UP000247498"/>
    </source>
</evidence>
<comment type="similarity">
    <text evidence="1 3">Belongs to the short-chain dehydrogenases/reductases (SDR) family.</text>
</comment>
<dbReference type="SUPFAM" id="SSF51735">
    <property type="entry name" value="NAD(P)-binding Rossmann-fold domains"/>
    <property type="match status" value="1"/>
</dbReference>
<dbReference type="STRING" id="307507.A0A2V0PAZ5"/>
<name>A0A2V0PAZ5_9CHLO</name>
<evidence type="ECO:0000256" key="3">
    <source>
        <dbReference type="RuleBase" id="RU000363"/>
    </source>
</evidence>
<dbReference type="OrthoDB" id="2102561at2759"/>
<sequence length="251" mass="27948">MEGLEQRGCRLLALDVTKPVTIHAAVEKVLEDAGRIDVVVNNAGVAVRKPAIDTSLEEVRSMFDVNYFGVVAVNDAVMPHMIERRSGKIVNIGSGLGYTGLPTMSHYSAVKHAVRSYSDMLRIELCPFGIQVCFVAPGYIQTHIGERYELPRGSLYHAFPRLERELARTIFIGTTYEAATPADKFAARLAAAVLAKRIPRHYRDGHMAIIPWLASMFVPLWVYEWGFGLRYGLLPNCQTRRPFGADEKGGR</sequence>
<proteinExistence type="inferred from homology"/>
<dbReference type="Gene3D" id="3.40.50.720">
    <property type="entry name" value="NAD(P)-binding Rossmann-like Domain"/>
    <property type="match status" value="1"/>
</dbReference>
<evidence type="ECO:0000256" key="1">
    <source>
        <dbReference type="ARBA" id="ARBA00006484"/>
    </source>
</evidence>
<dbReference type="Proteomes" id="UP000247498">
    <property type="component" value="Unassembled WGS sequence"/>
</dbReference>
<keyword evidence="5" id="KW-1185">Reference proteome</keyword>
<accession>A0A2V0PAZ5</accession>
<dbReference type="GO" id="GO:0005783">
    <property type="term" value="C:endoplasmic reticulum"/>
    <property type="evidence" value="ECO:0007669"/>
    <property type="project" value="TreeGrafter"/>
</dbReference>
<dbReference type="InterPro" id="IPR036291">
    <property type="entry name" value="NAD(P)-bd_dom_sf"/>
</dbReference>
<evidence type="ECO:0000256" key="2">
    <source>
        <dbReference type="ARBA" id="ARBA00023002"/>
    </source>
</evidence>
<dbReference type="Pfam" id="PF00106">
    <property type="entry name" value="adh_short"/>
    <property type="match status" value="1"/>
</dbReference>
<protein>
    <submittedName>
        <fullName evidence="4">Uncharacterized protein</fullName>
    </submittedName>
</protein>
<dbReference type="EMBL" id="BDRX01000091">
    <property type="protein sequence ID" value="GBF97034.1"/>
    <property type="molecule type" value="Genomic_DNA"/>
</dbReference>
<reference evidence="4 5" key="1">
    <citation type="journal article" date="2018" name="Sci. Rep.">
        <title>Raphidocelis subcapitata (=Pseudokirchneriella subcapitata) provides an insight into genome evolution and environmental adaptations in the Sphaeropleales.</title>
        <authorList>
            <person name="Suzuki S."/>
            <person name="Yamaguchi H."/>
            <person name="Nakajima N."/>
            <person name="Kawachi M."/>
        </authorList>
    </citation>
    <scope>NUCLEOTIDE SEQUENCE [LARGE SCALE GENOMIC DNA]</scope>
    <source>
        <strain evidence="4 5">NIES-35</strain>
    </source>
</reference>
<dbReference type="PRINTS" id="PR00080">
    <property type="entry name" value="SDRFAMILY"/>
</dbReference>
<keyword evidence="2" id="KW-0560">Oxidoreductase</keyword>
<dbReference type="GO" id="GO:0016491">
    <property type="term" value="F:oxidoreductase activity"/>
    <property type="evidence" value="ECO:0007669"/>
    <property type="project" value="UniProtKB-KW"/>
</dbReference>
<comment type="caution">
    <text evidence="4">The sequence shown here is derived from an EMBL/GenBank/DDBJ whole genome shotgun (WGS) entry which is preliminary data.</text>
</comment>
<dbReference type="PRINTS" id="PR00081">
    <property type="entry name" value="GDHRDH"/>
</dbReference>
<dbReference type="AlphaFoldDB" id="A0A2V0PAZ5"/>
<dbReference type="InParanoid" id="A0A2V0PAZ5"/>
<dbReference type="PANTHER" id="PTHR44169:SF6">
    <property type="entry name" value="NADPH-DEPENDENT 1-ACYLDIHYDROXYACETONE PHOSPHATE REDUCTASE"/>
    <property type="match status" value="1"/>
</dbReference>
<organism evidence="4 5">
    <name type="scientific">Raphidocelis subcapitata</name>
    <dbReference type="NCBI Taxonomy" id="307507"/>
    <lineage>
        <taxon>Eukaryota</taxon>
        <taxon>Viridiplantae</taxon>
        <taxon>Chlorophyta</taxon>
        <taxon>core chlorophytes</taxon>
        <taxon>Chlorophyceae</taxon>
        <taxon>CS clade</taxon>
        <taxon>Sphaeropleales</taxon>
        <taxon>Selenastraceae</taxon>
        <taxon>Raphidocelis</taxon>
    </lineage>
</organism>
<dbReference type="PANTHER" id="PTHR44169">
    <property type="entry name" value="NADPH-DEPENDENT 1-ACYLDIHYDROXYACETONE PHOSPHATE REDUCTASE"/>
    <property type="match status" value="1"/>
</dbReference>